<keyword evidence="1" id="KW-1133">Transmembrane helix</keyword>
<reference evidence="2 3" key="1">
    <citation type="submission" date="2015-03" db="EMBL/GenBank/DDBJ databases">
        <title>Draft Genome Sequence of Burkholderia andropogonis type strain ICMP2807, isolated from Sorghum bicolor.</title>
        <authorList>
            <person name="Lopes-Santos L."/>
            <person name="Castro D.B."/>
            <person name="Ottoboni L.M."/>
            <person name="Park D."/>
            <person name="Weirc B.S."/>
            <person name="Destefano S.A."/>
        </authorList>
    </citation>
    <scope>NUCLEOTIDE SEQUENCE [LARGE SCALE GENOMIC DNA]</scope>
    <source>
        <strain evidence="2 3">ICMP2807</strain>
    </source>
</reference>
<accession>A0A0F5JU77</accession>
<keyword evidence="1" id="KW-0812">Transmembrane</keyword>
<evidence type="ECO:0000313" key="3">
    <source>
        <dbReference type="Proteomes" id="UP000033618"/>
    </source>
</evidence>
<name>A0A0F5JU77_9BURK</name>
<dbReference type="AlphaFoldDB" id="A0A0F5JU77"/>
<dbReference type="RefSeq" id="WP_046154548.1">
    <property type="nucleotide sequence ID" value="NZ_CADFGU010000026.1"/>
</dbReference>
<evidence type="ECO:0000256" key="1">
    <source>
        <dbReference type="SAM" id="Phobius"/>
    </source>
</evidence>
<dbReference type="EMBL" id="LAQU01000130">
    <property type="protein sequence ID" value="KKB60902.1"/>
    <property type="molecule type" value="Genomic_DNA"/>
</dbReference>
<evidence type="ECO:0000313" key="2">
    <source>
        <dbReference type="EMBL" id="KKB60902.1"/>
    </source>
</evidence>
<proteinExistence type="predicted"/>
<comment type="caution">
    <text evidence="2">The sequence shown here is derived from an EMBL/GenBank/DDBJ whole genome shotgun (WGS) entry which is preliminary data.</text>
</comment>
<dbReference type="PATRIC" id="fig|28092.6.peg.6245"/>
<keyword evidence="3" id="KW-1185">Reference proteome</keyword>
<protein>
    <submittedName>
        <fullName evidence="2">Uncharacterized protein</fullName>
    </submittedName>
</protein>
<feature type="transmembrane region" description="Helical" evidence="1">
    <location>
        <begin position="35"/>
        <end position="55"/>
    </location>
</feature>
<gene>
    <name evidence="2" type="ORF">WM40_26460</name>
</gene>
<dbReference type="Proteomes" id="UP000033618">
    <property type="component" value="Unassembled WGS sequence"/>
</dbReference>
<keyword evidence="1" id="KW-0472">Membrane</keyword>
<dbReference type="STRING" id="28092.WM40_26460"/>
<sequence length="159" mass="17209">MPLRNPLPYGRARTPAADAFVASIFLYVRRTVMIFFLLPAAVPMGALVVAGHFSFQGMAQTLLTAMANSGTDPNAIRVRDCPPPPAADGPVRNRCEHALMKDVPIAALAEESGAEIKVFYEMVVLISMGLYFCCASPSPFNARGRCGAWLSHKIADLKR</sequence>
<organism evidence="2 3">
    <name type="scientific">Robbsia andropogonis</name>
    <dbReference type="NCBI Taxonomy" id="28092"/>
    <lineage>
        <taxon>Bacteria</taxon>
        <taxon>Pseudomonadati</taxon>
        <taxon>Pseudomonadota</taxon>
        <taxon>Betaproteobacteria</taxon>
        <taxon>Burkholderiales</taxon>
        <taxon>Burkholderiaceae</taxon>
        <taxon>Robbsia</taxon>
    </lineage>
</organism>